<keyword evidence="1" id="KW-0479">Metal-binding</keyword>
<dbReference type="InterPro" id="IPR017900">
    <property type="entry name" value="4Fe4S_Fe_S_CS"/>
</dbReference>
<keyword evidence="3" id="KW-0411">Iron-sulfur</keyword>
<evidence type="ECO:0000256" key="1">
    <source>
        <dbReference type="ARBA" id="ARBA00022723"/>
    </source>
</evidence>
<name>A0ABQ0BW85_9FIRM</name>
<evidence type="ECO:0000259" key="4">
    <source>
        <dbReference type="PROSITE" id="PS51379"/>
    </source>
</evidence>
<dbReference type="PROSITE" id="PS51379">
    <property type="entry name" value="4FE4S_FER_2"/>
    <property type="match status" value="2"/>
</dbReference>
<reference evidence="5 6" key="1">
    <citation type="submission" date="2024-04" db="EMBL/GenBank/DDBJ databases">
        <title>Defined microbial consortia suppress multidrug-resistant proinflammatory Enterobacteriaceae via ecological control.</title>
        <authorList>
            <person name="Furuichi M."/>
            <person name="Kawaguchi T."/>
            <person name="Pust M."/>
            <person name="Yasuma K."/>
            <person name="Plichta D."/>
            <person name="Hasegawa N."/>
            <person name="Ohya T."/>
            <person name="Bhattarai S."/>
            <person name="Sasajima S."/>
            <person name="Aoto Y."/>
            <person name="Tuganbaev T."/>
            <person name="Yaginuma M."/>
            <person name="Ueda M."/>
            <person name="Okahashi N."/>
            <person name="Amafuji K."/>
            <person name="Kiridooshi Y."/>
            <person name="Sugita K."/>
            <person name="Strazar M."/>
            <person name="Skelly A."/>
            <person name="Suda W."/>
            <person name="Hattori M."/>
            <person name="Nakamoto N."/>
            <person name="Caballero S."/>
            <person name="Norman J."/>
            <person name="Olle B."/>
            <person name="Tanoue T."/>
            <person name="Arita M."/>
            <person name="Bucci V."/>
            <person name="Atarashi K."/>
            <person name="Xavier R."/>
            <person name="Honda K."/>
        </authorList>
    </citation>
    <scope>NUCLEOTIDE SEQUENCE [LARGE SCALE GENOMIC DNA]</scope>
    <source>
        <strain evidence="6">k34-0107-D12</strain>
    </source>
</reference>
<gene>
    <name evidence="5" type="ORF">K340107D12_36190</name>
</gene>
<keyword evidence="6" id="KW-1185">Reference proteome</keyword>
<dbReference type="RefSeq" id="WP_054351121.1">
    <property type="nucleotide sequence ID" value="NZ_AP031413.1"/>
</dbReference>
<sequence>MEKVILHLHRCKACGRCIEECPKGAVSRSGKTNKKGYEVVEVNQELCVACATCYTVCPDYVFEICSGKVQ</sequence>
<organism evidence="5 6">
    <name type="scientific">Blautia parvula</name>
    <dbReference type="NCBI Taxonomy" id="2877527"/>
    <lineage>
        <taxon>Bacteria</taxon>
        <taxon>Bacillati</taxon>
        <taxon>Bacillota</taxon>
        <taxon>Clostridia</taxon>
        <taxon>Lachnospirales</taxon>
        <taxon>Lachnospiraceae</taxon>
        <taxon>Blautia</taxon>
    </lineage>
</organism>
<dbReference type="SUPFAM" id="SSF54862">
    <property type="entry name" value="4Fe-4S ferredoxins"/>
    <property type="match status" value="1"/>
</dbReference>
<dbReference type="Gene3D" id="3.30.70.20">
    <property type="match status" value="1"/>
</dbReference>
<evidence type="ECO:0000256" key="2">
    <source>
        <dbReference type="ARBA" id="ARBA00023004"/>
    </source>
</evidence>
<dbReference type="PROSITE" id="PS00198">
    <property type="entry name" value="4FE4S_FER_1"/>
    <property type="match status" value="1"/>
</dbReference>
<dbReference type="InterPro" id="IPR017896">
    <property type="entry name" value="4Fe4S_Fe-S-bd"/>
</dbReference>
<dbReference type="Pfam" id="PF12838">
    <property type="entry name" value="Fer4_7"/>
    <property type="match status" value="1"/>
</dbReference>
<evidence type="ECO:0000256" key="3">
    <source>
        <dbReference type="ARBA" id="ARBA00023014"/>
    </source>
</evidence>
<feature type="domain" description="4Fe-4S ferredoxin-type" evidence="4">
    <location>
        <begin position="38"/>
        <end position="67"/>
    </location>
</feature>
<proteinExistence type="predicted"/>
<comment type="caution">
    <text evidence="5">The sequence shown here is derived from an EMBL/GenBank/DDBJ whole genome shotgun (WGS) entry which is preliminary data.</text>
</comment>
<dbReference type="Proteomes" id="UP001600941">
    <property type="component" value="Unassembled WGS sequence"/>
</dbReference>
<evidence type="ECO:0000313" key="5">
    <source>
        <dbReference type="EMBL" id="GAA6500803.1"/>
    </source>
</evidence>
<keyword evidence="2" id="KW-0408">Iron</keyword>
<protein>
    <submittedName>
        <fullName evidence="5">4Fe-4S binding protein</fullName>
    </submittedName>
</protein>
<accession>A0ABQ0BW85</accession>
<dbReference type="EMBL" id="BAABZQ010000001">
    <property type="protein sequence ID" value="GAA6500803.1"/>
    <property type="molecule type" value="Genomic_DNA"/>
</dbReference>
<evidence type="ECO:0000313" key="6">
    <source>
        <dbReference type="Proteomes" id="UP001600941"/>
    </source>
</evidence>
<feature type="domain" description="4Fe-4S ferredoxin-type" evidence="4">
    <location>
        <begin position="2"/>
        <end position="31"/>
    </location>
</feature>